<organism evidence="1 2">
    <name type="scientific">Ophiophagus hannah</name>
    <name type="common">King cobra</name>
    <name type="synonym">Naja hannah</name>
    <dbReference type="NCBI Taxonomy" id="8665"/>
    <lineage>
        <taxon>Eukaryota</taxon>
        <taxon>Metazoa</taxon>
        <taxon>Chordata</taxon>
        <taxon>Craniata</taxon>
        <taxon>Vertebrata</taxon>
        <taxon>Euteleostomi</taxon>
        <taxon>Lepidosauria</taxon>
        <taxon>Squamata</taxon>
        <taxon>Bifurcata</taxon>
        <taxon>Unidentata</taxon>
        <taxon>Episquamata</taxon>
        <taxon>Toxicofera</taxon>
        <taxon>Serpentes</taxon>
        <taxon>Colubroidea</taxon>
        <taxon>Elapidae</taxon>
        <taxon>Elapinae</taxon>
        <taxon>Ophiophagus</taxon>
    </lineage>
</organism>
<dbReference type="Gene3D" id="3.50.30.30">
    <property type="match status" value="1"/>
</dbReference>
<dbReference type="AlphaFoldDB" id="V8PBZ4"/>
<evidence type="ECO:0000313" key="2">
    <source>
        <dbReference type="Proteomes" id="UP000018936"/>
    </source>
</evidence>
<dbReference type="OrthoDB" id="8062037at2759"/>
<evidence type="ECO:0000313" key="1">
    <source>
        <dbReference type="EMBL" id="ETE71508.1"/>
    </source>
</evidence>
<dbReference type="Proteomes" id="UP000018936">
    <property type="component" value="Unassembled WGS sequence"/>
</dbReference>
<protein>
    <submittedName>
        <fullName evidence="1">RING finger protein 43</fullName>
    </submittedName>
</protein>
<reference evidence="1 2" key="1">
    <citation type="journal article" date="2013" name="Proc. Natl. Acad. Sci. U.S.A.">
        <title>The king cobra genome reveals dynamic gene evolution and adaptation in the snake venom system.</title>
        <authorList>
            <person name="Vonk F.J."/>
            <person name="Casewell N.R."/>
            <person name="Henkel C.V."/>
            <person name="Heimberg A.M."/>
            <person name="Jansen H.J."/>
            <person name="McCleary R.J."/>
            <person name="Kerkkamp H.M."/>
            <person name="Vos R.A."/>
            <person name="Guerreiro I."/>
            <person name="Calvete J.J."/>
            <person name="Wuster W."/>
            <person name="Woods A.E."/>
            <person name="Logan J.M."/>
            <person name="Harrison R.A."/>
            <person name="Castoe T.A."/>
            <person name="de Koning A.P."/>
            <person name="Pollock D.D."/>
            <person name="Yandell M."/>
            <person name="Calderon D."/>
            <person name="Renjifo C."/>
            <person name="Currier R.B."/>
            <person name="Salgado D."/>
            <person name="Pla D."/>
            <person name="Sanz L."/>
            <person name="Hyder A.S."/>
            <person name="Ribeiro J.M."/>
            <person name="Arntzen J.W."/>
            <person name="van den Thillart G.E."/>
            <person name="Boetzer M."/>
            <person name="Pirovano W."/>
            <person name="Dirks R.P."/>
            <person name="Spaink H.P."/>
            <person name="Duboule D."/>
            <person name="McGlinn E."/>
            <person name="Kini R.M."/>
            <person name="Richardson M.K."/>
        </authorList>
    </citation>
    <scope>NUCLEOTIDE SEQUENCE</scope>
    <source>
        <tissue evidence="1">Blood</tissue>
    </source>
</reference>
<keyword evidence="2" id="KW-1185">Reference proteome</keyword>
<name>V8PBZ4_OPHHA</name>
<gene>
    <name evidence="1" type="primary">RNF43</name>
    <name evidence="1" type="ORF">L345_02678</name>
</gene>
<comment type="caution">
    <text evidence="1">The sequence shown here is derived from an EMBL/GenBank/DDBJ whole genome shotgun (WGS) entry which is preliminary data.</text>
</comment>
<dbReference type="EMBL" id="AZIM01000349">
    <property type="protein sequence ID" value="ETE71508.1"/>
    <property type="molecule type" value="Genomic_DNA"/>
</dbReference>
<accession>V8PBZ4</accession>
<sequence>MSVGPQLQLAVLWPWLLMAMLQIRLGYSGLALVAAMEAERTLAQKAIIRVIPFKLEPLTLEGVFASIAEITPAEGKLLQLGAKASVNVAKEKERHLPFHWATGTNRLSPKSEKVEEWKMGMENAQDMVHLETEGIPAQLGRYSYEKHHQITRGGNNP</sequence>
<feature type="non-terminal residue" evidence="1">
    <location>
        <position position="1"/>
    </location>
</feature>
<proteinExistence type="predicted"/>